<dbReference type="InterPro" id="IPR021145">
    <property type="entry name" value="Portal_protein_SPP1_Gp6-like"/>
</dbReference>
<dbReference type="Pfam" id="PF05133">
    <property type="entry name" value="SPP1_portal"/>
    <property type="match status" value="1"/>
</dbReference>
<dbReference type="RefSeq" id="WP_074258814.1">
    <property type="nucleotide sequence ID" value="NZ_FSRJ01000001.1"/>
</dbReference>
<accession>A0A1N6DPS4</accession>
<sequence length="498" mass="55107">MSATDALQMVNRLYARLNGRRPDFDERERYYEGDQPLTFATEEWKKANAARYVGFSDNWSRPVVDAEAERLRYTGVKLDESKYGDAAKKLHEQWLLNEMDMQSSQGFVASLTTSRSYVIVWADPFTQQPTISWEHGADVEIEYDWADGRRRVAALKTWADSGVEYATLYTPQWVWKFQRNRSTSQMQEASQPDQARVRHAGSTGGWVAREVMGEQWPLANPLGLVPVVEFANRPTLKGDPISEIQGVIPMQNAINLLWAYLFLAADYASMPARVVLHQGPPKMPVLDAEGKKIGEKDVDIKDLAEKRLLYLSGADTTIDSWEAARLDVFTGVIEKAVGHIAAQTRTPPTYLVSTAGMSNVNGEGLKASEIGLVKKSLEFQSFASPAIREVYRLVALVLGDQSLAQAARLATITWANPEIRSEAQLADALLKKRNLGYPLEYLMEIDGLDPSDIERVLAMREKELEDPQIAAAMRGLDDSPGSSGAVSGSAADSGGDGS</sequence>
<reference evidence="3" key="1">
    <citation type="submission" date="2016-11" db="EMBL/GenBank/DDBJ databases">
        <authorList>
            <person name="Varghese N."/>
            <person name="Submissions S."/>
        </authorList>
    </citation>
    <scope>NUCLEOTIDE SEQUENCE [LARGE SCALE GENOMIC DNA]</scope>
    <source>
        <strain evidence="3">DSM 8595</strain>
    </source>
</reference>
<dbReference type="OrthoDB" id="1780383at2"/>
<gene>
    <name evidence="2" type="ORF">SAMN05443544_0572</name>
</gene>
<proteinExistence type="predicted"/>
<dbReference type="AlphaFoldDB" id="A0A1N6DPS4"/>
<keyword evidence="3" id="KW-1185">Reference proteome</keyword>
<name>A0A1N6DPS4_9MICO</name>
<evidence type="ECO:0000256" key="1">
    <source>
        <dbReference type="SAM" id="MobiDB-lite"/>
    </source>
</evidence>
<feature type="compositionally biased region" description="Low complexity" evidence="1">
    <location>
        <begin position="478"/>
        <end position="498"/>
    </location>
</feature>
<dbReference type="STRING" id="232089.SAMN05443544_0572"/>
<protein>
    <submittedName>
        <fullName evidence="2">Phage portal protein, SPP1 Gp6-like</fullName>
    </submittedName>
</protein>
<evidence type="ECO:0000313" key="3">
    <source>
        <dbReference type="Proteomes" id="UP000184699"/>
    </source>
</evidence>
<organism evidence="2 3">
    <name type="scientific">Agromyces cerinus subsp. cerinus</name>
    <dbReference type="NCBI Taxonomy" id="232089"/>
    <lineage>
        <taxon>Bacteria</taxon>
        <taxon>Bacillati</taxon>
        <taxon>Actinomycetota</taxon>
        <taxon>Actinomycetes</taxon>
        <taxon>Micrococcales</taxon>
        <taxon>Microbacteriaceae</taxon>
        <taxon>Agromyces</taxon>
    </lineage>
</organism>
<dbReference type="EMBL" id="FSRJ01000001">
    <property type="protein sequence ID" value="SIN72785.1"/>
    <property type="molecule type" value="Genomic_DNA"/>
</dbReference>
<feature type="region of interest" description="Disordered" evidence="1">
    <location>
        <begin position="468"/>
        <end position="498"/>
    </location>
</feature>
<evidence type="ECO:0000313" key="2">
    <source>
        <dbReference type="EMBL" id="SIN72785.1"/>
    </source>
</evidence>
<dbReference type="Proteomes" id="UP000184699">
    <property type="component" value="Unassembled WGS sequence"/>
</dbReference>